<proteinExistence type="predicted"/>
<evidence type="ECO:0000313" key="1">
    <source>
        <dbReference type="EMBL" id="KAK7039719.1"/>
    </source>
</evidence>
<accession>A0AAW0CLI8</accession>
<protein>
    <submittedName>
        <fullName evidence="1">Uncharacterized protein</fullName>
    </submittedName>
</protein>
<dbReference type="AlphaFoldDB" id="A0AAW0CLI8"/>
<dbReference type="Proteomes" id="UP001362999">
    <property type="component" value="Unassembled WGS sequence"/>
</dbReference>
<keyword evidence="2" id="KW-1185">Reference proteome</keyword>
<dbReference type="EMBL" id="JAWWNJ010000016">
    <property type="protein sequence ID" value="KAK7039719.1"/>
    <property type="molecule type" value="Genomic_DNA"/>
</dbReference>
<sequence>MTTPTLLCDSYTIRSLVRIFIAPGRKEQQLAASLCLLKLWTTDRCAFQVITNTMITLHGYRGDIYISVFLLALLPCWQVIVELGQVHTAVEAMQSISHHSRTPCGWLIGSATRCRCHRVQLDTWSFSRDDRQASFHVHTHVRFCCKFMQCSSSKVLPTFHSAAIAASPLIDLFEQDLHRRRTNGGMKFDDRVPIQVISK</sequence>
<evidence type="ECO:0000313" key="2">
    <source>
        <dbReference type="Proteomes" id="UP001362999"/>
    </source>
</evidence>
<organism evidence="1 2">
    <name type="scientific">Favolaschia claudopus</name>
    <dbReference type="NCBI Taxonomy" id="2862362"/>
    <lineage>
        <taxon>Eukaryota</taxon>
        <taxon>Fungi</taxon>
        <taxon>Dikarya</taxon>
        <taxon>Basidiomycota</taxon>
        <taxon>Agaricomycotina</taxon>
        <taxon>Agaricomycetes</taxon>
        <taxon>Agaricomycetidae</taxon>
        <taxon>Agaricales</taxon>
        <taxon>Marasmiineae</taxon>
        <taxon>Mycenaceae</taxon>
        <taxon>Favolaschia</taxon>
    </lineage>
</organism>
<comment type="caution">
    <text evidence="1">The sequence shown here is derived from an EMBL/GenBank/DDBJ whole genome shotgun (WGS) entry which is preliminary data.</text>
</comment>
<reference evidence="1 2" key="1">
    <citation type="journal article" date="2024" name="J Genomics">
        <title>Draft genome sequencing and assembly of Favolaschia claudopus CIRM-BRFM 2984 isolated from oak limbs.</title>
        <authorList>
            <person name="Navarro D."/>
            <person name="Drula E."/>
            <person name="Chaduli D."/>
            <person name="Cazenave R."/>
            <person name="Ahrendt S."/>
            <person name="Wang J."/>
            <person name="Lipzen A."/>
            <person name="Daum C."/>
            <person name="Barry K."/>
            <person name="Grigoriev I.V."/>
            <person name="Favel A."/>
            <person name="Rosso M.N."/>
            <person name="Martin F."/>
        </authorList>
    </citation>
    <scope>NUCLEOTIDE SEQUENCE [LARGE SCALE GENOMIC DNA]</scope>
    <source>
        <strain evidence="1 2">CIRM-BRFM 2984</strain>
    </source>
</reference>
<name>A0AAW0CLI8_9AGAR</name>
<gene>
    <name evidence="1" type="ORF">R3P38DRAFT_489823</name>
</gene>